<dbReference type="InterPro" id="IPR018215">
    <property type="entry name" value="ClpP_Ser_AS"/>
</dbReference>
<dbReference type="RefSeq" id="WP_184016864.1">
    <property type="nucleotide sequence ID" value="NZ_JACHFD010000005.1"/>
</dbReference>
<sequence length="230" mass="25195">MNHPTSIPQAAGPRGSYYVPVVVEQDGRGERSFDIYSRLLKDRIIFIGTPIDDFVANSVIAQLLFLQMQDPKKDIHIYINSPGGSVTAGLAMYDTMQFVTCDVNTYCIGIAASMGSVLLTAGTKGKRFCLPNSHVMIHQVSGGAQGTASDVERTIGFMFNLKKRLNGILAEHTGHTVEEIERDSDRDNYMSAEEARDYGLVDKVLESRKQLPDAVQSAMDATDDGKKDDA</sequence>
<evidence type="ECO:0000256" key="8">
    <source>
        <dbReference type="PROSITE-ProRule" id="PRU10085"/>
    </source>
</evidence>
<keyword evidence="4 7" id="KW-0378">Hydrolase</keyword>
<name>A0A840VB58_9BACT</name>
<dbReference type="EC" id="3.4.21.92" evidence="7"/>
<feature type="region of interest" description="Disordered" evidence="10">
    <location>
        <begin position="211"/>
        <end position="230"/>
    </location>
</feature>
<dbReference type="InterPro" id="IPR029045">
    <property type="entry name" value="ClpP/crotonase-like_dom_sf"/>
</dbReference>
<accession>A0A840VB58</accession>
<dbReference type="HAMAP" id="MF_00444">
    <property type="entry name" value="ClpP"/>
    <property type="match status" value="1"/>
</dbReference>
<dbReference type="PROSITE" id="PS00381">
    <property type="entry name" value="CLP_PROTEASE_SER"/>
    <property type="match status" value="1"/>
</dbReference>
<dbReference type="Gene3D" id="3.90.226.10">
    <property type="entry name" value="2-enoyl-CoA Hydratase, Chain A, domain 1"/>
    <property type="match status" value="1"/>
</dbReference>
<keyword evidence="5 7" id="KW-0720">Serine protease</keyword>
<keyword evidence="2 7" id="KW-0963">Cytoplasm</keyword>
<dbReference type="NCBIfam" id="NF009205">
    <property type="entry name" value="PRK12553.1"/>
    <property type="match status" value="1"/>
</dbReference>
<dbReference type="SUPFAM" id="SSF52096">
    <property type="entry name" value="ClpP/crotonase"/>
    <property type="match status" value="1"/>
</dbReference>
<dbReference type="GO" id="GO:0004252">
    <property type="term" value="F:serine-type endopeptidase activity"/>
    <property type="evidence" value="ECO:0007669"/>
    <property type="project" value="UniProtKB-UniRule"/>
</dbReference>
<dbReference type="CDD" id="cd07017">
    <property type="entry name" value="S14_ClpP_2"/>
    <property type="match status" value="1"/>
</dbReference>
<dbReference type="InterPro" id="IPR023562">
    <property type="entry name" value="ClpP/TepA"/>
</dbReference>
<dbReference type="NCBIfam" id="NF001368">
    <property type="entry name" value="PRK00277.1"/>
    <property type="match status" value="1"/>
</dbReference>
<comment type="subcellular location">
    <subcellularLocation>
        <location evidence="7">Cytoplasm</location>
    </subcellularLocation>
</comment>
<evidence type="ECO:0000256" key="10">
    <source>
        <dbReference type="SAM" id="MobiDB-lite"/>
    </source>
</evidence>
<organism evidence="11 12">
    <name type="scientific">Haloferula luteola</name>
    <dbReference type="NCBI Taxonomy" id="595692"/>
    <lineage>
        <taxon>Bacteria</taxon>
        <taxon>Pseudomonadati</taxon>
        <taxon>Verrucomicrobiota</taxon>
        <taxon>Verrucomicrobiia</taxon>
        <taxon>Verrucomicrobiales</taxon>
        <taxon>Verrucomicrobiaceae</taxon>
        <taxon>Haloferula</taxon>
    </lineage>
</organism>
<proteinExistence type="inferred from homology"/>
<comment type="catalytic activity">
    <reaction evidence="6 7 8">
        <text>Hydrolysis of proteins to small peptides in the presence of ATP and magnesium. alpha-casein is the usual test substrate. In the absence of ATP, only oligopeptides shorter than five residues are hydrolyzed (such as succinyl-Leu-Tyr-|-NHMec, and Leu-Tyr-Leu-|-Tyr-Trp, in which cleavage of the -Tyr-|-Leu- and -Tyr-|-Trp bonds also occurs).</text>
        <dbReference type="EC" id="3.4.21.92"/>
    </reaction>
</comment>
<evidence type="ECO:0000256" key="5">
    <source>
        <dbReference type="ARBA" id="ARBA00022825"/>
    </source>
</evidence>
<comment type="function">
    <text evidence="7">Cleaves peptides in various proteins in a process that requires ATP hydrolysis. Has a chymotrypsin-like activity. Plays a major role in the degradation of misfolded proteins.</text>
</comment>
<comment type="similarity">
    <text evidence="1 7 9">Belongs to the peptidase S14 family.</text>
</comment>
<evidence type="ECO:0000256" key="9">
    <source>
        <dbReference type="RuleBase" id="RU003567"/>
    </source>
</evidence>
<dbReference type="Proteomes" id="UP000557717">
    <property type="component" value="Unassembled WGS sequence"/>
</dbReference>
<protein>
    <recommendedName>
        <fullName evidence="7 9">ATP-dependent Clp protease proteolytic subunit</fullName>
        <ecNumber evidence="7">3.4.21.92</ecNumber>
    </recommendedName>
    <alternativeName>
        <fullName evidence="7">Endopeptidase Clp</fullName>
    </alternativeName>
</protein>
<dbReference type="GO" id="GO:0005737">
    <property type="term" value="C:cytoplasm"/>
    <property type="evidence" value="ECO:0007669"/>
    <property type="project" value="UniProtKB-SubCell"/>
</dbReference>
<dbReference type="FunFam" id="3.90.226.10:FF:000001">
    <property type="entry name" value="ATP-dependent Clp protease proteolytic subunit"/>
    <property type="match status" value="1"/>
</dbReference>
<evidence type="ECO:0000256" key="3">
    <source>
        <dbReference type="ARBA" id="ARBA00022670"/>
    </source>
</evidence>
<evidence type="ECO:0000256" key="7">
    <source>
        <dbReference type="HAMAP-Rule" id="MF_00444"/>
    </source>
</evidence>
<evidence type="ECO:0000256" key="4">
    <source>
        <dbReference type="ARBA" id="ARBA00022801"/>
    </source>
</evidence>
<feature type="active site" evidence="7">
    <location>
        <position position="138"/>
    </location>
</feature>
<evidence type="ECO:0000256" key="2">
    <source>
        <dbReference type="ARBA" id="ARBA00022490"/>
    </source>
</evidence>
<feature type="active site" description="Nucleophile" evidence="7">
    <location>
        <position position="113"/>
    </location>
</feature>
<keyword evidence="12" id="KW-1185">Reference proteome</keyword>
<dbReference type="PANTHER" id="PTHR10381:SF70">
    <property type="entry name" value="ATP-DEPENDENT CLP PROTEASE PROTEOLYTIC SUBUNIT"/>
    <property type="match status" value="1"/>
</dbReference>
<dbReference type="PRINTS" id="PR00127">
    <property type="entry name" value="CLPPROTEASEP"/>
</dbReference>
<feature type="active site" evidence="8">
    <location>
        <position position="113"/>
    </location>
</feature>
<reference evidence="11 12" key="1">
    <citation type="submission" date="2020-08" db="EMBL/GenBank/DDBJ databases">
        <title>Genomic Encyclopedia of Type Strains, Phase IV (KMG-IV): sequencing the most valuable type-strain genomes for metagenomic binning, comparative biology and taxonomic classification.</title>
        <authorList>
            <person name="Goeker M."/>
        </authorList>
    </citation>
    <scope>NUCLEOTIDE SEQUENCE [LARGE SCALE GENOMIC DNA]</scope>
    <source>
        <strain evidence="11 12">YC6886</strain>
    </source>
</reference>
<dbReference type="GO" id="GO:0051117">
    <property type="term" value="F:ATPase binding"/>
    <property type="evidence" value="ECO:0007669"/>
    <property type="project" value="TreeGrafter"/>
</dbReference>
<dbReference type="PANTHER" id="PTHR10381">
    <property type="entry name" value="ATP-DEPENDENT CLP PROTEASE PROTEOLYTIC SUBUNIT"/>
    <property type="match status" value="1"/>
</dbReference>
<evidence type="ECO:0000256" key="1">
    <source>
        <dbReference type="ARBA" id="ARBA00007039"/>
    </source>
</evidence>
<comment type="caution">
    <text evidence="11">The sequence shown here is derived from an EMBL/GenBank/DDBJ whole genome shotgun (WGS) entry which is preliminary data.</text>
</comment>
<dbReference type="EMBL" id="JACHFD010000005">
    <property type="protein sequence ID" value="MBB5351039.1"/>
    <property type="molecule type" value="Genomic_DNA"/>
</dbReference>
<dbReference type="GO" id="GO:0009368">
    <property type="term" value="C:endopeptidase Clp complex"/>
    <property type="evidence" value="ECO:0007669"/>
    <property type="project" value="TreeGrafter"/>
</dbReference>
<dbReference type="GO" id="GO:0006515">
    <property type="term" value="P:protein quality control for misfolded or incompletely synthesized proteins"/>
    <property type="evidence" value="ECO:0007669"/>
    <property type="project" value="TreeGrafter"/>
</dbReference>
<gene>
    <name evidence="7" type="primary">clpP</name>
    <name evidence="11" type="ORF">HNR46_001273</name>
</gene>
<comment type="subunit">
    <text evidence="7">Fourteen ClpP subunits assemble into 2 heptameric rings which stack back to back to give a disk-like structure with a central cavity, resembling the structure of eukaryotic proteasomes.</text>
</comment>
<dbReference type="InterPro" id="IPR001907">
    <property type="entry name" value="ClpP"/>
</dbReference>
<dbReference type="Pfam" id="PF00574">
    <property type="entry name" value="CLP_protease"/>
    <property type="match status" value="1"/>
</dbReference>
<evidence type="ECO:0000313" key="12">
    <source>
        <dbReference type="Proteomes" id="UP000557717"/>
    </source>
</evidence>
<dbReference type="AlphaFoldDB" id="A0A840VB58"/>
<keyword evidence="3 7" id="KW-0645">Protease</keyword>
<evidence type="ECO:0000256" key="6">
    <source>
        <dbReference type="ARBA" id="ARBA00034021"/>
    </source>
</evidence>
<dbReference type="GO" id="GO:0004176">
    <property type="term" value="F:ATP-dependent peptidase activity"/>
    <property type="evidence" value="ECO:0007669"/>
    <property type="project" value="InterPro"/>
</dbReference>
<evidence type="ECO:0000313" key="11">
    <source>
        <dbReference type="EMBL" id="MBB5351039.1"/>
    </source>
</evidence>